<dbReference type="AlphaFoldDB" id="A0A0V0Z331"/>
<keyword evidence="2" id="KW-1185">Reference proteome</keyword>
<dbReference type="Proteomes" id="UP000054653">
    <property type="component" value="Unassembled WGS sequence"/>
</dbReference>
<sequence>LNSSTFAFPENCTIISYLPKKNKNVLVLSTMHNDNQVVDNLDKMASTYSCQGMTVRWPLVIFYNIIDVYAYNAYVLWTEKHPAW</sequence>
<dbReference type="STRING" id="45882.A0A0V0Z331"/>
<name>A0A0V0Z331_TRIBR</name>
<accession>A0A0V0Z331</accession>
<evidence type="ECO:0000313" key="1">
    <source>
        <dbReference type="EMBL" id="KRY06870.1"/>
    </source>
</evidence>
<dbReference type="OMA" id="FAFPENC"/>
<organism evidence="1 2">
    <name type="scientific">Trichinella britovi</name>
    <name type="common">Parasitic roundworm</name>
    <dbReference type="NCBI Taxonomy" id="45882"/>
    <lineage>
        <taxon>Eukaryota</taxon>
        <taxon>Metazoa</taxon>
        <taxon>Ecdysozoa</taxon>
        <taxon>Nematoda</taxon>
        <taxon>Enoplea</taxon>
        <taxon>Dorylaimia</taxon>
        <taxon>Trichinellida</taxon>
        <taxon>Trichinellidae</taxon>
        <taxon>Trichinella</taxon>
    </lineage>
</organism>
<feature type="non-terminal residue" evidence="1">
    <location>
        <position position="84"/>
    </location>
</feature>
<reference evidence="1 2" key="1">
    <citation type="submission" date="2015-01" db="EMBL/GenBank/DDBJ databases">
        <title>Evolution of Trichinella species and genotypes.</title>
        <authorList>
            <person name="Korhonen P.K."/>
            <person name="Edoardo P."/>
            <person name="Giuseppe L.R."/>
            <person name="Gasser R.B."/>
        </authorList>
    </citation>
    <scope>NUCLEOTIDE SEQUENCE [LARGE SCALE GENOMIC DNA]</scope>
    <source>
        <strain evidence="1">ISS120</strain>
    </source>
</reference>
<gene>
    <name evidence="1" type="ORF">T03_10990</name>
</gene>
<protein>
    <recommendedName>
        <fullName evidence="3">PiggyBac transposable element-derived protein domain-containing protein</fullName>
    </recommendedName>
</protein>
<feature type="non-terminal residue" evidence="1">
    <location>
        <position position="1"/>
    </location>
</feature>
<evidence type="ECO:0008006" key="3">
    <source>
        <dbReference type="Google" id="ProtNLM"/>
    </source>
</evidence>
<proteinExistence type="predicted"/>
<evidence type="ECO:0000313" key="2">
    <source>
        <dbReference type="Proteomes" id="UP000054653"/>
    </source>
</evidence>
<dbReference type="EMBL" id="JYDI01004301">
    <property type="protein sequence ID" value="KRY06870.1"/>
    <property type="molecule type" value="Genomic_DNA"/>
</dbReference>
<comment type="caution">
    <text evidence="1">The sequence shown here is derived from an EMBL/GenBank/DDBJ whole genome shotgun (WGS) entry which is preliminary data.</text>
</comment>